<name>A0A8I2C5T3_BRAEL</name>
<feature type="transmembrane region" description="Helical" evidence="1">
    <location>
        <begin position="21"/>
        <end position="42"/>
    </location>
</feature>
<proteinExistence type="predicted"/>
<gene>
    <name evidence="2" type="ORF">JOH49_004285</name>
</gene>
<evidence type="ECO:0000313" key="3">
    <source>
        <dbReference type="Proteomes" id="UP000673383"/>
    </source>
</evidence>
<dbReference type="RefSeq" id="WP_172646981.1">
    <property type="nucleotide sequence ID" value="NZ_JAFICZ010000001.1"/>
</dbReference>
<dbReference type="Proteomes" id="UP000673383">
    <property type="component" value="Unassembled WGS sequence"/>
</dbReference>
<dbReference type="AlphaFoldDB" id="A0A8I2C5T3"/>
<reference evidence="2" key="1">
    <citation type="submission" date="2021-02" db="EMBL/GenBank/DDBJ databases">
        <title>Genomic Encyclopedia of Type Strains, Phase IV (KMG-V): Genome sequencing to study the core and pangenomes of soil and plant-associated prokaryotes.</title>
        <authorList>
            <person name="Whitman W."/>
        </authorList>
    </citation>
    <scope>NUCLEOTIDE SEQUENCE</scope>
    <source>
        <strain evidence="2">USDA 406</strain>
    </source>
</reference>
<organism evidence="2 3">
    <name type="scientific">Bradyrhizobium elkanii</name>
    <dbReference type="NCBI Taxonomy" id="29448"/>
    <lineage>
        <taxon>Bacteria</taxon>
        <taxon>Pseudomonadati</taxon>
        <taxon>Pseudomonadota</taxon>
        <taxon>Alphaproteobacteria</taxon>
        <taxon>Hyphomicrobiales</taxon>
        <taxon>Nitrobacteraceae</taxon>
        <taxon>Bradyrhizobium</taxon>
    </lineage>
</organism>
<evidence type="ECO:0000313" key="2">
    <source>
        <dbReference type="EMBL" id="MBP1294532.1"/>
    </source>
</evidence>
<keyword evidence="1" id="KW-0812">Transmembrane</keyword>
<keyword evidence="1" id="KW-0472">Membrane</keyword>
<evidence type="ECO:0000256" key="1">
    <source>
        <dbReference type="SAM" id="Phobius"/>
    </source>
</evidence>
<accession>A0A8I2C5T3</accession>
<comment type="caution">
    <text evidence="2">The sequence shown here is derived from an EMBL/GenBank/DDBJ whole genome shotgun (WGS) entry which is preliminary data.</text>
</comment>
<sequence length="84" mass="8705">MKAKAKQLEQRLAKTARLGNALYLIGCIVAAICIATGAITAIVMHNSGGVFDVAFAPIVGGVIAAPGLISWLIGRVCRYILSGH</sequence>
<dbReference type="EMBL" id="JAFICZ010000001">
    <property type="protein sequence ID" value="MBP1294532.1"/>
    <property type="molecule type" value="Genomic_DNA"/>
</dbReference>
<protein>
    <submittedName>
        <fullName evidence="2">Formate/nitrite transporter FocA (FNT family)</fullName>
    </submittedName>
</protein>
<feature type="transmembrane region" description="Helical" evidence="1">
    <location>
        <begin position="54"/>
        <end position="74"/>
    </location>
</feature>
<keyword evidence="1" id="KW-1133">Transmembrane helix</keyword>